<dbReference type="EMBL" id="JBANAX010000656">
    <property type="protein sequence ID" value="KAL1198939.1"/>
    <property type="molecule type" value="Genomic_DNA"/>
</dbReference>
<dbReference type="EMBL" id="JBANAX010000855">
    <property type="protein sequence ID" value="KAL1191374.1"/>
    <property type="molecule type" value="Genomic_DNA"/>
</dbReference>
<sequence>MRYIPSLTLKLTLTSPLPPPPAIVDDSETTVANDSDSNAKCQTTIQSLATIVTTTNIPSTISLFLDDDTVSTTILSLLPRPDLGAGDNNLCRWLYDTFQSAER</sequence>
<proteinExistence type="predicted"/>
<protein>
    <submittedName>
        <fullName evidence="1">Uncharacterized protein</fullName>
    </submittedName>
</protein>
<evidence type="ECO:0000313" key="2">
    <source>
        <dbReference type="EMBL" id="KAL1198939.1"/>
    </source>
</evidence>
<dbReference type="AlphaFoldDB" id="A0ABD0Z9K4"/>
<accession>A0ABD0Z9K4</accession>
<evidence type="ECO:0000313" key="1">
    <source>
        <dbReference type="EMBL" id="KAL1191374.1"/>
    </source>
</evidence>
<dbReference type="Proteomes" id="UP001558713">
    <property type="component" value="Unassembled WGS sequence"/>
</dbReference>
<name>A0ABD0Z9K4_CARAN</name>
<gene>
    <name evidence="2" type="ORF">V5N11_004908</name>
    <name evidence="1" type="ORF">V5N11_025961</name>
</gene>
<evidence type="ECO:0000313" key="3">
    <source>
        <dbReference type="Proteomes" id="UP001558713"/>
    </source>
</evidence>
<keyword evidence="3" id="KW-1185">Reference proteome</keyword>
<reference evidence="1 3" key="1">
    <citation type="submission" date="2024-04" db="EMBL/GenBank/DDBJ databases">
        <title>Genome assembly C_amara_ONT_v2.</title>
        <authorList>
            <person name="Yant L."/>
            <person name="Moore C."/>
            <person name="Slenker M."/>
        </authorList>
    </citation>
    <scope>NUCLEOTIDE SEQUENCE [LARGE SCALE GENOMIC DNA]</scope>
    <source>
        <tissue evidence="1">Leaf</tissue>
    </source>
</reference>
<comment type="caution">
    <text evidence="1">The sequence shown here is derived from an EMBL/GenBank/DDBJ whole genome shotgun (WGS) entry which is preliminary data.</text>
</comment>
<organism evidence="1 3">
    <name type="scientific">Cardamine amara subsp. amara</name>
    <dbReference type="NCBI Taxonomy" id="228776"/>
    <lineage>
        <taxon>Eukaryota</taxon>
        <taxon>Viridiplantae</taxon>
        <taxon>Streptophyta</taxon>
        <taxon>Embryophyta</taxon>
        <taxon>Tracheophyta</taxon>
        <taxon>Spermatophyta</taxon>
        <taxon>Magnoliopsida</taxon>
        <taxon>eudicotyledons</taxon>
        <taxon>Gunneridae</taxon>
        <taxon>Pentapetalae</taxon>
        <taxon>rosids</taxon>
        <taxon>malvids</taxon>
        <taxon>Brassicales</taxon>
        <taxon>Brassicaceae</taxon>
        <taxon>Cardamineae</taxon>
        <taxon>Cardamine</taxon>
    </lineage>
</organism>